<comment type="caution">
    <text evidence="5">The sequence shown here is derived from an EMBL/GenBank/DDBJ whole genome shotgun (WGS) entry which is preliminary data.</text>
</comment>
<evidence type="ECO:0000256" key="1">
    <source>
        <dbReference type="ARBA" id="ARBA00006484"/>
    </source>
</evidence>
<dbReference type="InterPro" id="IPR036291">
    <property type="entry name" value="NAD(P)-bd_dom_sf"/>
</dbReference>
<evidence type="ECO:0000313" key="6">
    <source>
        <dbReference type="Proteomes" id="UP000237631"/>
    </source>
</evidence>
<dbReference type="GO" id="GO:0016491">
    <property type="term" value="F:oxidoreductase activity"/>
    <property type="evidence" value="ECO:0007669"/>
    <property type="project" value="UniProtKB-KW"/>
</dbReference>
<evidence type="ECO:0000256" key="4">
    <source>
        <dbReference type="RuleBase" id="RU000363"/>
    </source>
</evidence>
<dbReference type="STRING" id="357750.A0A2S6CJJ2"/>
<dbReference type="PANTHER" id="PTHR43963">
    <property type="entry name" value="CARBONYL REDUCTASE 1-RELATED"/>
    <property type="match status" value="1"/>
</dbReference>
<dbReference type="PANTHER" id="PTHR43963:SF6">
    <property type="entry name" value="CHAIN DEHYDROGENASE FAMILY PROTEIN, PUTATIVE (AFU_ORTHOLOGUE AFUA_3G15350)-RELATED"/>
    <property type="match status" value="1"/>
</dbReference>
<keyword evidence="2" id="KW-0521">NADP</keyword>
<protein>
    <recommendedName>
        <fullName evidence="7">Carbonyl reductase</fullName>
    </recommendedName>
</protein>
<reference evidence="6" key="1">
    <citation type="journal article" date="2017" name="bioRxiv">
        <title>Conservation of a gene cluster reveals novel cercosporin biosynthetic mechanisms and extends production to the genus Colletotrichum.</title>
        <authorList>
            <person name="de Jonge R."/>
            <person name="Ebert M.K."/>
            <person name="Huitt-Roehl C.R."/>
            <person name="Pal P."/>
            <person name="Suttle J.C."/>
            <person name="Spanner R.E."/>
            <person name="Neubauer J.D."/>
            <person name="Jurick W.M.II."/>
            <person name="Stott K.A."/>
            <person name="Secor G.A."/>
            <person name="Thomma B.P.H.J."/>
            <person name="Van de Peer Y."/>
            <person name="Townsend C.A."/>
            <person name="Bolton M.D."/>
        </authorList>
    </citation>
    <scope>NUCLEOTIDE SEQUENCE [LARGE SCALE GENOMIC DNA]</scope>
    <source>
        <strain evidence="6">CBS538.71</strain>
    </source>
</reference>
<proteinExistence type="inferred from homology"/>
<name>A0A2S6CJJ2_9PEZI</name>
<comment type="similarity">
    <text evidence="1 4">Belongs to the short-chain dehydrogenases/reductases (SDR) family.</text>
</comment>
<evidence type="ECO:0000256" key="3">
    <source>
        <dbReference type="ARBA" id="ARBA00023002"/>
    </source>
</evidence>
<dbReference type="Proteomes" id="UP000237631">
    <property type="component" value="Unassembled WGS sequence"/>
</dbReference>
<dbReference type="EMBL" id="PNEN01000340">
    <property type="protein sequence ID" value="PPJ59897.1"/>
    <property type="molecule type" value="Genomic_DNA"/>
</dbReference>
<organism evidence="5 6">
    <name type="scientific">Cercospora berteroae</name>
    <dbReference type="NCBI Taxonomy" id="357750"/>
    <lineage>
        <taxon>Eukaryota</taxon>
        <taxon>Fungi</taxon>
        <taxon>Dikarya</taxon>
        <taxon>Ascomycota</taxon>
        <taxon>Pezizomycotina</taxon>
        <taxon>Dothideomycetes</taxon>
        <taxon>Dothideomycetidae</taxon>
        <taxon>Mycosphaerellales</taxon>
        <taxon>Mycosphaerellaceae</taxon>
        <taxon>Cercospora</taxon>
    </lineage>
</organism>
<keyword evidence="3" id="KW-0560">Oxidoreductase</keyword>
<gene>
    <name evidence="5" type="ORF">CBER1_08323</name>
</gene>
<dbReference type="PRINTS" id="PR00080">
    <property type="entry name" value="SDRFAMILY"/>
</dbReference>
<dbReference type="PRINTS" id="PR00081">
    <property type="entry name" value="GDHRDH"/>
</dbReference>
<dbReference type="SUPFAM" id="SSF51735">
    <property type="entry name" value="NAD(P)-binding Rossmann-fold domains"/>
    <property type="match status" value="1"/>
</dbReference>
<evidence type="ECO:0000256" key="2">
    <source>
        <dbReference type="ARBA" id="ARBA00022857"/>
    </source>
</evidence>
<keyword evidence="6" id="KW-1185">Reference proteome</keyword>
<dbReference type="Pfam" id="PF00106">
    <property type="entry name" value="adh_short"/>
    <property type="match status" value="2"/>
</dbReference>
<evidence type="ECO:0008006" key="7">
    <source>
        <dbReference type="Google" id="ProtNLM"/>
    </source>
</evidence>
<dbReference type="Gene3D" id="3.40.50.720">
    <property type="entry name" value="NAD(P)-binding Rossmann-like Domain"/>
    <property type="match status" value="1"/>
</dbReference>
<evidence type="ECO:0000313" key="5">
    <source>
        <dbReference type="EMBL" id="PPJ59897.1"/>
    </source>
</evidence>
<dbReference type="AlphaFoldDB" id="A0A2S6CJJ2"/>
<accession>A0A2S6CJJ2</accession>
<dbReference type="OrthoDB" id="1933717at2759"/>
<sequence length="291" mass="31662">MAVSSRVAAVTGANKGIGLAIVRQLALQYPKSPLRSGPFLIYLTARSAERGAAAVKELQNDPQLKNAKVLEQDGGQTTISYHPLDISQTKSVQDFRDYLHKEHPEGIDMVINNAGIALQGFDGNVVKETLQTNYYGSLEATQDFLPLIREGGRLVNVCSMAGKLNKYSDEVRQVFLDASKSGVPDVTALMQRFQKSVDEGREKEDGFPSAAYAVSKAGEIAFTKVIAAEEKKKGRDVLVNACCPGYVKTDMTRGGGRKTVDEGAQTPVLLALHDIGGKTGEFWQHEDTIEW</sequence>
<dbReference type="InterPro" id="IPR002347">
    <property type="entry name" value="SDR_fam"/>
</dbReference>